<dbReference type="STRING" id="1124188.SAMN05444377_11356"/>
<protein>
    <recommendedName>
        <fullName evidence="1">T9SS-like galactose binding domain-containing protein</fullName>
    </recommendedName>
</protein>
<proteinExistence type="predicted"/>
<accession>A0A1M5CYI8</accession>
<evidence type="ECO:0000259" key="1">
    <source>
        <dbReference type="Pfam" id="PF23759"/>
    </source>
</evidence>
<organism evidence="2 3">
    <name type="scientific">Flavobacterium fontis</name>
    <dbReference type="NCBI Taxonomy" id="1124188"/>
    <lineage>
        <taxon>Bacteria</taxon>
        <taxon>Pseudomonadati</taxon>
        <taxon>Bacteroidota</taxon>
        <taxon>Flavobacteriia</taxon>
        <taxon>Flavobacteriales</taxon>
        <taxon>Flavobacteriaceae</taxon>
        <taxon>Flavobacterium</taxon>
    </lineage>
</organism>
<dbReference type="Gene3D" id="2.60.120.380">
    <property type="match status" value="2"/>
</dbReference>
<keyword evidence="3" id="KW-1185">Reference proteome</keyword>
<reference evidence="2 3" key="1">
    <citation type="submission" date="2016-11" db="EMBL/GenBank/DDBJ databases">
        <authorList>
            <person name="Jaros S."/>
            <person name="Januszkiewicz K."/>
            <person name="Wedrychowicz H."/>
        </authorList>
    </citation>
    <scope>NUCLEOTIDE SEQUENCE [LARGE SCALE GENOMIC DNA]</scope>
    <source>
        <strain evidence="2 3">DSM 25660</strain>
    </source>
</reference>
<name>A0A1M5CYI8_9FLAO</name>
<evidence type="ECO:0000313" key="3">
    <source>
        <dbReference type="Proteomes" id="UP000184147"/>
    </source>
</evidence>
<dbReference type="EMBL" id="FQVQ01000013">
    <property type="protein sequence ID" value="SHF59863.1"/>
    <property type="molecule type" value="Genomic_DNA"/>
</dbReference>
<sequence length="1527" mass="163212">MILQNRNQKQPKKLFIVFQQFSKTEMVIRRFFCEKIRIFCISTENLTVNRLYILIPFFCRNFVVEKAQKQQGMKQIYNYFFYTILFLSSCKMNAQGATCATAANVNVNGTCITGHNITDSTIESGALGYNCGGTIVREGWYQFTITSGPQIVSIVAQGNNRNIAIQLLSGACGSLSQLRCANATNTNGTQTETLIHPTALNNGTYYIRILNVGNNNSMTLTSLCVNASPANSLCTSATTLPCGTTNLSGTTALTTNLNPNGTGCTVSNNGVWYTFVGDGQATTITSTANTGYDHEMAILSGSCGSLTNIACQDVGSSGGTETFSFTTVSGTTYFVYIAHWDSTSTATGGFTISRTCASPPANDNCSGAITLTPSLNCSYTTYTNLGATNSVGPPAPGCANYLGGDVWFRVIVPTSGAITIDSQTGVMTDSGMAVYQGTCGSLSLIACDDDSSANGLMSSINLTGLTPGATLFIRVWDYGNSNPGTFGICVTTPGPPINDSCASAVALNTNPTTFCTASTSGTTVAATSSLAGCVGNADDDVWYTFEAYETSHTVTVTPGTLANAVFQVYSGTCLGLTSIACVNTTTGSLNEATVLTGLTVGATYYIRVYSFSNGIGQGTFSICVTTACTPGGGVGTNSTGCPTNVAGGLGLGGVDPAPITTCGASTCTTLEATYKNLGDTTNYTVESIPYAPPYQFGCLANSVSINVDDVWSGLVSIPFNFCYYGNTYNQMLIGSNGVVSFNTTNNTPGGYNNWAFSTNLPSPSLFLNTIFGAYHDIDPSVGGEVGWELVTMPSGCRAMIIGWSDVPMFSATCNNLLYTGMIVLYENTNIIEVYIKEKRVCASWNSGNAVIGIQNNTGTAGVVAPNRNSLDPDWTTTNEAWRFMPAGPSITTITWFEGVGTSGPVVGTSPTLSVCPNQTTTYTARIRYTFCNGVIMDVTDDATITVNSRKIWNGSVDTDWNKVNNWTPNTSIPNNADCVIIPVTANNPVISGSAYHAFAGNLIVQTGATLTVNASNTITVTDWVNVQTGAQFNLLNNSSLVQINNVANTGSINYTRNANIRRQDYVYWSSPVAGFSTSNIGAPTTSGLIWRWNPTIANTNGGQGNWEMAVGNTMTAGRGYIVRGPDSFGNVTPQTLVNRFTGVPNNGNITTAIARGSDTNTAYHAGLNGTEITNYSDNWNLIGNPYPSAIRASQFLFNNRTKIMGNIKVWTHGTLPSQIASPFYNSYTYNYNPSDYLTYNFTGTSCCPAASSDYFIGAGQGFFVQMIDGPATTDTVAFNNGLRSNSFDNTNFYRSSDYIIEPPVNVELERHRFWLDIVNSNLQSDRTLVGYVQTASNGKDNFFDSNTAILGSMSIFSLIDTEKYQIQGRALPFNPMDEVPVGFHAPAAGQYHIALAAVDGMFSDQDIFIRDKDLNIVHNLKVSPYRFTTTAGTRSNRFIIIYNNGLKQSVEAEDEVTVITQESLQVSSAREVIASVTVLDMLGRVIGQYDTINASYFEVPNLTRNQTPLLVQTRLANGIITATKVIF</sequence>
<gene>
    <name evidence="2" type="ORF">SAMN05444377_11356</name>
</gene>
<dbReference type="Proteomes" id="UP000184147">
    <property type="component" value="Unassembled WGS sequence"/>
</dbReference>
<dbReference type="InterPro" id="IPR056600">
    <property type="entry name" value="GBD_T9SS_assoc"/>
</dbReference>
<feature type="domain" description="T9SS-like galactose binding" evidence="1">
    <location>
        <begin position="498"/>
        <end position="622"/>
    </location>
</feature>
<feature type="domain" description="T9SS-like galactose binding" evidence="1">
    <location>
        <begin position="361"/>
        <end position="475"/>
    </location>
</feature>
<dbReference type="Pfam" id="PF23759">
    <property type="entry name" value="GBD_T9SS_assoc"/>
    <property type="match status" value="2"/>
</dbReference>
<evidence type="ECO:0000313" key="2">
    <source>
        <dbReference type="EMBL" id="SHF59863.1"/>
    </source>
</evidence>